<gene>
    <name evidence="2" type="ORF">MELLADRAFT_101192</name>
</gene>
<keyword evidence="3" id="KW-1185">Reference proteome</keyword>
<feature type="region of interest" description="Disordered" evidence="1">
    <location>
        <begin position="1"/>
        <end position="40"/>
    </location>
</feature>
<dbReference type="InParanoid" id="F4R3X3"/>
<name>F4R3X3_MELLP</name>
<dbReference type="RefSeq" id="XP_007403634.1">
    <property type="nucleotide sequence ID" value="XM_007403572.1"/>
</dbReference>
<evidence type="ECO:0000313" key="3">
    <source>
        <dbReference type="Proteomes" id="UP000001072"/>
    </source>
</evidence>
<protein>
    <submittedName>
        <fullName evidence="2">Uncharacterized protein</fullName>
    </submittedName>
</protein>
<sequence length="120" mass="13522">MLKILKNREVSNTLSTNPGPIPSSSTTPNRTTQNHNQLPPNRLTISTICELLDLRKSMPINSPLYEQKSQEILKGSMIELKELESLFKCLNTFSVQLVKNPDPLKHEPMKVVVWADPPTS</sequence>
<dbReference type="Proteomes" id="UP000001072">
    <property type="component" value="Unassembled WGS sequence"/>
</dbReference>
<reference evidence="3" key="1">
    <citation type="journal article" date="2011" name="Proc. Natl. Acad. Sci. U.S.A.">
        <title>Obligate biotrophy features unraveled by the genomic analysis of rust fungi.</title>
        <authorList>
            <person name="Duplessis S."/>
            <person name="Cuomo C.A."/>
            <person name="Lin Y.-C."/>
            <person name="Aerts A."/>
            <person name="Tisserant E."/>
            <person name="Veneault-Fourrey C."/>
            <person name="Joly D.L."/>
            <person name="Hacquard S."/>
            <person name="Amselem J."/>
            <person name="Cantarel B.L."/>
            <person name="Chiu R."/>
            <person name="Coutinho P.M."/>
            <person name="Feau N."/>
            <person name="Field M."/>
            <person name="Frey P."/>
            <person name="Gelhaye E."/>
            <person name="Goldberg J."/>
            <person name="Grabherr M.G."/>
            <person name="Kodira C.D."/>
            <person name="Kohler A."/>
            <person name="Kuees U."/>
            <person name="Lindquist E.A."/>
            <person name="Lucas S.M."/>
            <person name="Mago R."/>
            <person name="Mauceli E."/>
            <person name="Morin E."/>
            <person name="Murat C."/>
            <person name="Pangilinan J.L."/>
            <person name="Park R."/>
            <person name="Pearson M."/>
            <person name="Quesneville H."/>
            <person name="Rouhier N."/>
            <person name="Sakthikumar S."/>
            <person name="Salamov A.A."/>
            <person name="Schmutz J."/>
            <person name="Selles B."/>
            <person name="Shapiro H."/>
            <person name="Tanguay P."/>
            <person name="Tuskan G.A."/>
            <person name="Henrissat B."/>
            <person name="Van de Peer Y."/>
            <person name="Rouze P."/>
            <person name="Ellis J.G."/>
            <person name="Dodds P.N."/>
            <person name="Schein J.E."/>
            <person name="Zhong S."/>
            <person name="Hamelin R.C."/>
            <person name="Grigoriev I.V."/>
            <person name="Szabo L.J."/>
            <person name="Martin F."/>
        </authorList>
    </citation>
    <scope>NUCLEOTIDE SEQUENCE [LARGE SCALE GENOMIC DNA]</scope>
    <source>
        <strain evidence="3">98AG31 / pathotype 3-4-7</strain>
    </source>
</reference>
<dbReference type="GeneID" id="18921296"/>
<organism evidence="3">
    <name type="scientific">Melampsora larici-populina (strain 98AG31 / pathotype 3-4-7)</name>
    <name type="common">Poplar leaf rust fungus</name>
    <dbReference type="NCBI Taxonomy" id="747676"/>
    <lineage>
        <taxon>Eukaryota</taxon>
        <taxon>Fungi</taxon>
        <taxon>Dikarya</taxon>
        <taxon>Basidiomycota</taxon>
        <taxon>Pucciniomycotina</taxon>
        <taxon>Pucciniomycetes</taxon>
        <taxon>Pucciniales</taxon>
        <taxon>Melampsoraceae</taxon>
        <taxon>Melampsora</taxon>
    </lineage>
</organism>
<evidence type="ECO:0000313" key="2">
    <source>
        <dbReference type="EMBL" id="EGG12696.1"/>
    </source>
</evidence>
<dbReference type="KEGG" id="mlr:MELLADRAFT_101192"/>
<dbReference type="HOGENOM" id="CLU_2050133_0_0_1"/>
<dbReference type="EMBL" id="GL883090">
    <property type="protein sequence ID" value="EGG12696.1"/>
    <property type="molecule type" value="Genomic_DNA"/>
</dbReference>
<accession>F4R3X3</accession>
<dbReference type="AlphaFoldDB" id="F4R3X3"/>
<feature type="compositionally biased region" description="Polar residues" evidence="1">
    <location>
        <begin position="10"/>
        <end position="40"/>
    </location>
</feature>
<proteinExistence type="predicted"/>
<dbReference type="VEuPathDB" id="FungiDB:MELLADRAFT_101192"/>
<evidence type="ECO:0000256" key="1">
    <source>
        <dbReference type="SAM" id="MobiDB-lite"/>
    </source>
</evidence>
<dbReference type="OrthoDB" id="2504317at2759"/>